<reference key="2">
    <citation type="submission" date="2011-04" db="EMBL/GenBank/DDBJ databases">
        <title>Complete sequence of chromosome of Haliscomenobacter hydrossis DSM 1100.</title>
        <authorList>
            <consortium name="US DOE Joint Genome Institute (JGI-PGF)"/>
            <person name="Lucas S."/>
            <person name="Han J."/>
            <person name="Lapidus A."/>
            <person name="Bruce D."/>
            <person name="Goodwin L."/>
            <person name="Pitluck S."/>
            <person name="Peters L."/>
            <person name="Kyrpides N."/>
            <person name="Mavromatis K."/>
            <person name="Ivanova N."/>
            <person name="Ovchinnikova G."/>
            <person name="Pagani I."/>
            <person name="Daligault H."/>
            <person name="Detter J.C."/>
            <person name="Han C."/>
            <person name="Land M."/>
            <person name="Hauser L."/>
            <person name="Markowitz V."/>
            <person name="Cheng J.-F."/>
            <person name="Hugenholtz P."/>
            <person name="Woyke T."/>
            <person name="Wu D."/>
            <person name="Verbarg S."/>
            <person name="Frueling A."/>
            <person name="Brambilla E."/>
            <person name="Klenk H.-P."/>
            <person name="Eisen J.A."/>
        </authorList>
    </citation>
    <scope>NUCLEOTIDE SEQUENCE</scope>
    <source>
        <strain>DSM 1100</strain>
    </source>
</reference>
<dbReference type="InterPro" id="IPR013325">
    <property type="entry name" value="RNA_pol_sigma_r2"/>
</dbReference>
<dbReference type="PANTHER" id="PTHR43133:SF46">
    <property type="entry name" value="RNA POLYMERASE SIGMA-70 FACTOR ECF SUBFAMILY"/>
    <property type="match status" value="1"/>
</dbReference>
<evidence type="ECO:0000259" key="5">
    <source>
        <dbReference type="Pfam" id="PF04542"/>
    </source>
</evidence>
<reference evidence="7 8" key="1">
    <citation type="journal article" date="2011" name="Stand. Genomic Sci.">
        <title>Complete genome sequence of Haliscomenobacter hydrossis type strain (O).</title>
        <authorList>
            <consortium name="US DOE Joint Genome Institute (JGI-PGF)"/>
            <person name="Daligault H."/>
            <person name="Lapidus A."/>
            <person name="Zeytun A."/>
            <person name="Nolan M."/>
            <person name="Lucas S."/>
            <person name="Del Rio T.G."/>
            <person name="Tice H."/>
            <person name="Cheng J.F."/>
            <person name="Tapia R."/>
            <person name="Han C."/>
            <person name="Goodwin L."/>
            <person name="Pitluck S."/>
            <person name="Liolios K."/>
            <person name="Pagani I."/>
            <person name="Ivanova N."/>
            <person name="Huntemann M."/>
            <person name="Mavromatis K."/>
            <person name="Mikhailova N."/>
            <person name="Pati A."/>
            <person name="Chen A."/>
            <person name="Palaniappan K."/>
            <person name="Land M."/>
            <person name="Hauser L."/>
            <person name="Brambilla E.M."/>
            <person name="Rohde M."/>
            <person name="Verbarg S."/>
            <person name="Goker M."/>
            <person name="Bristow J."/>
            <person name="Eisen J.A."/>
            <person name="Markowitz V."/>
            <person name="Hugenholtz P."/>
            <person name="Kyrpides N.C."/>
            <person name="Klenk H.P."/>
            <person name="Woyke T."/>
        </authorList>
    </citation>
    <scope>NUCLEOTIDE SEQUENCE [LARGE SCALE GENOMIC DNA]</scope>
    <source>
        <strain evidence="8">ATCC 27775 / DSM 1100 / LMG 10767 / O</strain>
    </source>
</reference>
<dbReference type="Pfam" id="PF08281">
    <property type="entry name" value="Sigma70_r4_2"/>
    <property type="match status" value="1"/>
</dbReference>
<keyword evidence="3" id="KW-0731">Sigma factor</keyword>
<dbReference type="eggNOG" id="COG1595">
    <property type="taxonomic scope" value="Bacteria"/>
</dbReference>
<dbReference type="STRING" id="760192.Halhy_3655"/>
<dbReference type="RefSeq" id="WP_013766046.1">
    <property type="nucleotide sequence ID" value="NC_015510.1"/>
</dbReference>
<name>F4KYW5_HALH1</name>
<evidence type="ECO:0000256" key="3">
    <source>
        <dbReference type="ARBA" id="ARBA00023082"/>
    </source>
</evidence>
<proteinExistence type="inferred from homology"/>
<dbReference type="Proteomes" id="UP000008461">
    <property type="component" value="Chromosome"/>
</dbReference>
<dbReference type="InterPro" id="IPR007627">
    <property type="entry name" value="RNA_pol_sigma70_r2"/>
</dbReference>
<gene>
    <name evidence="7" type="ordered locus">Halhy_3655</name>
</gene>
<dbReference type="Gene3D" id="1.10.1740.10">
    <property type="match status" value="1"/>
</dbReference>
<feature type="domain" description="RNA polymerase sigma factor 70 region 4 type 2" evidence="6">
    <location>
        <begin position="126"/>
        <end position="176"/>
    </location>
</feature>
<keyword evidence="8" id="KW-1185">Reference proteome</keyword>
<dbReference type="KEGG" id="hhy:Halhy_3655"/>
<dbReference type="Gene3D" id="1.10.10.10">
    <property type="entry name" value="Winged helix-like DNA-binding domain superfamily/Winged helix DNA-binding domain"/>
    <property type="match status" value="1"/>
</dbReference>
<keyword evidence="4" id="KW-0804">Transcription</keyword>
<dbReference type="Pfam" id="PF04542">
    <property type="entry name" value="Sigma70_r2"/>
    <property type="match status" value="1"/>
</dbReference>
<dbReference type="HOGENOM" id="CLU_047691_4_2_10"/>
<evidence type="ECO:0000256" key="4">
    <source>
        <dbReference type="ARBA" id="ARBA00023163"/>
    </source>
</evidence>
<evidence type="ECO:0000313" key="7">
    <source>
        <dbReference type="EMBL" id="AEE51507.1"/>
    </source>
</evidence>
<dbReference type="PANTHER" id="PTHR43133">
    <property type="entry name" value="RNA POLYMERASE ECF-TYPE SIGMA FACTO"/>
    <property type="match status" value="1"/>
</dbReference>
<comment type="similarity">
    <text evidence="1">Belongs to the sigma-70 factor family. ECF subfamily.</text>
</comment>
<dbReference type="InterPro" id="IPR013249">
    <property type="entry name" value="RNA_pol_sigma70_r4_t2"/>
</dbReference>
<sequence length="196" mass="22900">MATTALNDERLWQNLRLNEERAFSTLFERYYPQLLGYGNSLLSDPEKVKDCVQNVFMDVWRYRHALTDKVVVKTYLLSSLRKRIARLNEREHIFQKTTNLDAVEFSLNFSIEDQLIADEETAAKVQQLNRLINALPTRQKEALYLRYHQGLAVDQIAEILNINHQSVSNLLHRAILCLRKDWVGDLALLFLLLQIS</sequence>
<dbReference type="GO" id="GO:0003677">
    <property type="term" value="F:DNA binding"/>
    <property type="evidence" value="ECO:0007669"/>
    <property type="project" value="InterPro"/>
</dbReference>
<dbReference type="AlphaFoldDB" id="F4KYW5"/>
<protein>
    <submittedName>
        <fullName evidence="7">RNA polymerase, sigma-24 subunit, ECF subfamily</fullName>
    </submittedName>
</protein>
<dbReference type="GO" id="GO:0016987">
    <property type="term" value="F:sigma factor activity"/>
    <property type="evidence" value="ECO:0007669"/>
    <property type="project" value="UniProtKB-KW"/>
</dbReference>
<dbReference type="InterPro" id="IPR036388">
    <property type="entry name" value="WH-like_DNA-bd_sf"/>
</dbReference>
<dbReference type="EMBL" id="CP002691">
    <property type="protein sequence ID" value="AEE51507.1"/>
    <property type="molecule type" value="Genomic_DNA"/>
</dbReference>
<evidence type="ECO:0000313" key="8">
    <source>
        <dbReference type="Proteomes" id="UP000008461"/>
    </source>
</evidence>
<evidence type="ECO:0000256" key="1">
    <source>
        <dbReference type="ARBA" id="ARBA00010641"/>
    </source>
</evidence>
<feature type="domain" description="RNA polymerase sigma-70 region 2" evidence="5">
    <location>
        <begin position="26"/>
        <end position="86"/>
    </location>
</feature>
<dbReference type="CDD" id="cd06171">
    <property type="entry name" value="Sigma70_r4"/>
    <property type="match status" value="1"/>
</dbReference>
<dbReference type="InterPro" id="IPR039425">
    <property type="entry name" value="RNA_pol_sigma-70-like"/>
</dbReference>
<dbReference type="SUPFAM" id="SSF88659">
    <property type="entry name" value="Sigma3 and sigma4 domains of RNA polymerase sigma factors"/>
    <property type="match status" value="1"/>
</dbReference>
<dbReference type="SUPFAM" id="SSF88946">
    <property type="entry name" value="Sigma2 domain of RNA polymerase sigma factors"/>
    <property type="match status" value="1"/>
</dbReference>
<dbReference type="GO" id="GO:0006352">
    <property type="term" value="P:DNA-templated transcription initiation"/>
    <property type="evidence" value="ECO:0007669"/>
    <property type="project" value="InterPro"/>
</dbReference>
<evidence type="ECO:0000256" key="2">
    <source>
        <dbReference type="ARBA" id="ARBA00023015"/>
    </source>
</evidence>
<dbReference type="OrthoDB" id="9150024at2"/>
<keyword evidence="2" id="KW-0805">Transcription regulation</keyword>
<evidence type="ECO:0000259" key="6">
    <source>
        <dbReference type="Pfam" id="PF08281"/>
    </source>
</evidence>
<dbReference type="InterPro" id="IPR014284">
    <property type="entry name" value="RNA_pol_sigma-70_dom"/>
</dbReference>
<organism evidence="7 8">
    <name type="scientific">Haliscomenobacter hydrossis (strain ATCC 27775 / DSM 1100 / LMG 10767 / O)</name>
    <dbReference type="NCBI Taxonomy" id="760192"/>
    <lineage>
        <taxon>Bacteria</taxon>
        <taxon>Pseudomonadati</taxon>
        <taxon>Bacteroidota</taxon>
        <taxon>Saprospiria</taxon>
        <taxon>Saprospirales</taxon>
        <taxon>Haliscomenobacteraceae</taxon>
        <taxon>Haliscomenobacter</taxon>
    </lineage>
</organism>
<accession>F4KYW5</accession>
<dbReference type="InterPro" id="IPR013324">
    <property type="entry name" value="RNA_pol_sigma_r3/r4-like"/>
</dbReference>
<dbReference type="NCBIfam" id="TIGR02937">
    <property type="entry name" value="sigma70-ECF"/>
    <property type="match status" value="1"/>
</dbReference>